<sequence length="267" mass="30137">MKKALVVLSITATTIAGGSLFSSYLRMEKDKLVDEQEILTTIQNDNQLSTPDRIVQTSGMFIGVDYEANTLTSINSDKEVLVKNFNHVDCFTLLDYVTSLAFSDSFGQFDKNLKLARYLYGNVDFLMRRHFFSDWLENSPFNVQDITLDLDSRAVTTVKHINQKTPEGERWIPSVPIKDKNISFIPREFVDDSLIKELKSGDLIGIYSHKRGLDVSHTGIFVENGNTPIFRHASSIEGKVVDTPMLEYLKSKPGIIVYRFSTSTSSS</sequence>
<dbReference type="InterPro" id="IPR038765">
    <property type="entry name" value="Papain-like_cys_pep_sf"/>
</dbReference>
<reference evidence="1" key="1">
    <citation type="journal article" date="2015" name="BMC Genomics">
        <title>Genome mining reveals unlocked bioactive potential of marine Gram-negative bacteria.</title>
        <authorList>
            <person name="Machado H."/>
            <person name="Sonnenschein E.C."/>
            <person name="Melchiorsen J."/>
            <person name="Gram L."/>
        </authorList>
    </citation>
    <scope>NUCLEOTIDE SEQUENCE</scope>
    <source>
        <strain evidence="1">S2052</strain>
    </source>
</reference>
<dbReference type="InterPro" id="IPR010846">
    <property type="entry name" value="AmiA-like"/>
</dbReference>
<name>A0A837GCQ4_9VIBR</name>
<dbReference type="SUPFAM" id="SSF54001">
    <property type="entry name" value="Cysteine proteinases"/>
    <property type="match status" value="1"/>
</dbReference>
<evidence type="ECO:0000313" key="1">
    <source>
        <dbReference type="EMBL" id="KJY77753.1"/>
    </source>
</evidence>
<comment type="caution">
    <text evidence="1">The sequence shown here is derived from an EMBL/GenBank/DDBJ whole genome shotgun (WGS) entry which is preliminary data.</text>
</comment>
<protein>
    <submittedName>
        <fullName evidence="1">Lipoprotein</fullName>
    </submittedName>
</protein>
<accession>A0A837GCQ4</accession>
<dbReference type="Pfam" id="PF07313">
    <property type="entry name" value="AmiA-like"/>
    <property type="match status" value="1"/>
</dbReference>
<dbReference type="Gene3D" id="2.30.260.10">
    <property type="entry name" value="putative xylanase like domain"/>
    <property type="match status" value="1"/>
</dbReference>
<dbReference type="EMBL" id="JXXR01000001">
    <property type="protein sequence ID" value="KJY77753.1"/>
    <property type="molecule type" value="Genomic_DNA"/>
</dbReference>
<gene>
    <name evidence="1" type="ORF">TW71_01595</name>
</gene>
<organism evidence="1">
    <name type="scientific">Vibrio coralliilyticus</name>
    <dbReference type="NCBI Taxonomy" id="190893"/>
    <lineage>
        <taxon>Bacteria</taxon>
        <taxon>Pseudomonadati</taxon>
        <taxon>Pseudomonadota</taxon>
        <taxon>Gammaproteobacteria</taxon>
        <taxon>Vibrionales</taxon>
        <taxon>Vibrionaceae</taxon>
        <taxon>Vibrio</taxon>
    </lineage>
</organism>
<dbReference type="RefSeq" id="WP_045984754.1">
    <property type="nucleotide sequence ID" value="NZ_CP063051.1"/>
</dbReference>
<dbReference type="Gene3D" id="1.10.3670.10">
    <property type="entry name" value="Putative xylanase like domain"/>
    <property type="match status" value="1"/>
</dbReference>
<keyword evidence="1" id="KW-0449">Lipoprotein</keyword>
<dbReference type="AlphaFoldDB" id="A0A837GCQ4"/>
<proteinExistence type="predicted"/>